<evidence type="ECO:0000313" key="2">
    <source>
        <dbReference type="Proteomes" id="UP000054498"/>
    </source>
</evidence>
<dbReference type="AlphaFoldDB" id="A0A0D2J2V8"/>
<protein>
    <submittedName>
        <fullName evidence="1">Uncharacterized protein</fullName>
    </submittedName>
</protein>
<keyword evidence="2" id="KW-1185">Reference proteome</keyword>
<organism evidence="1 2">
    <name type="scientific">Monoraphidium neglectum</name>
    <dbReference type="NCBI Taxonomy" id="145388"/>
    <lineage>
        <taxon>Eukaryota</taxon>
        <taxon>Viridiplantae</taxon>
        <taxon>Chlorophyta</taxon>
        <taxon>core chlorophytes</taxon>
        <taxon>Chlorophyceae</taxon>
        <taxon>CS clade</taxon>
        <taxon>Sphaeropleales</taxon>
        <taxon>Selenastraceae</taxon>
        <taxon>Monoraphidium</taxon>
    </lineage>
</organism>
<evidence type="ECO:0000313" key="1">
    <source>
        <dbReference type="EMBL" id="KIY94317.1"/>
    </source>
</evidence>
<accession>A0A0D2J2V8</accession>
<dbReference type="GeneID" id="25731127"/>
<reference evidence="1 2" key="1">
    <citation type="journal article" date="2013" name="BMC Genomics">
        <title>Reconstruction of the lipid metabolism for the microalga Monoraphidium neglectum from its genome sequence reveals characteristics suitable for biofuel production.</title>
        <authorList>
            <person name="Bogen C."/>
            <person name="Al-Dilaimi A."/>
            <person name="Albersmeier A."/>
            <person name="Wichmann J."/>
            <person name="Grundmann M."/>
            <person name="Rupp O."/>
            <person name="Lauersen K.J."/>
            <person name="Blifernez-Klassen O."/>
            <person name="Kalinowski J."/>
            <person name="Goesmann A."/>
            <person name="Mussgnug J.H."/>
            <person name="Kruse O."/>
        </authorList>
    </citation>
    <scope>NUCLEOTIDE SEQUENCE [LARGE SCALE GENOMIC DNA]</scope>
    <source>
        <strain evidence="1 2">SAG 48.87</strain>
    </source>
</reference>
<sequence length="364" mass="37833">MRPPNTNIWPTFTRARPRAGASWSALSSNLRKTQIPLDGVVRPRSATTRAIRTETSAAKTNFEVVWLPADGDAPEGTRRYCLGMSTAKRACDPTASVCCDTSSPTPRVGVAKVQLFLPSECAAGSSSLKKALKGYTWRVGGRKTRAVIDAAAKAVLLSRAWYGETEVCVDMPDSAVGPCKSLAALCGPTGCRVTAVTTRFKQASAAYPHKQRCKMDYTLAVCPAQTVIKAGTADTCVECNSAPDCAAAGFTSLVNVTCSPGNNTCGCEAGYHATLTQNGTARQCDVDCPAGMVPASSGPNACVFACDQVSDCAAAFPGGLAHAQCASDGTCGCAAPYVVKDGPSSRKCAECNQVTCSFTDLFGS</sequence>
<dbReference type="Proteomes" id="UP000054498">
    <property type="component" value="Unassembled WGS sequence"/>
</dbReference>
<proteinExistence type="predicted"/>
<dbReference type="EMBL" id="KK104174">
    <property type="protein sequence ID" value="KIY94317.1"/>
    <property type="molecule type" value="Genomic_DNA"/>
</dbReference>
<gene>
    <name evidence="1" type="ORF">MNEG_13644</name>
</gene>
<dbReference type="KEGG" id="mng:MNEG_13644"/>
<name>A0A0D2J2V8_9CHLO</name>
<dbReference type="RefSeq" id="XP_013893337.1">
    <property type="nucleotide sequence ID" value="XM_014037883.1"/>
</dbReference>